<evidence type="ECO:0000256" key="7">
    <source>
        <dbReference type="RuleBase" id="RU363032"/>
    </source>
</evidence>
<feature type="transmembrane region" description="Helical" evidence="7">
    <location>
        <begin position="133"/>
        <end position="155"/>
    </location>
</feature>
<evidence type="ECO:0000256" key="6">
    <source>
        <dbReference type="ARBA" id="ARBA00023136"/>
    </source>
</evidence>
<feature type="transmembrane region" description="Helical" evidence="7">
    <location>
        <begin position="102"/>
        <end position="121"/>
    </location>
</feature>
<evidence type="ECO:0000256" key="4">
    <source>
        <dbReference type="ARBA" id="ARBA00022692"/>
    </source>
</evidence>
<comment type="subcellular location">
    <subcellularLocation>
        <location evidence="1 7">Cell membrane</location>
        <topology evidence="1 7">Multi-pass membrane protein</topology>
    </subcellularLocation>
</comment>
<evidence type="ECO:0000259" key="8">
    <source>
        <dbReference type="PROSITE" id="PS50928"/>
    </source>
</evidence>
<feature type="transmembrane region" description="Helical" evidence="7">
    <location>
        <begin position="161"/>
        <end position="183"/>
    </location>
</feature>
<evidence type="ECO:0000313" key="10">
    <source>
        <dbReference type="Proteomes" id="UP000184440"/>
    </source>
</evidence>
<keyword evidence="4 7" id="KW-0812">Transmembrane</keyword>
<keyword evidence="2 7" id="KW-0813">Transport</keyword>
<dbReference type="STRING" id="134849.SAMN05443668_121105"/>
<evidence type="ECO:0000256" key="3">
    <source>
        <dbReference type="ARBA" id="ARBA00022475"/>
    </source>
</evidence>
<organism evidence="9 10">
    <name type="scientific">Cryptosporangium aurantiacum</name>
    <dbReference type="NCBI Taxonomy" id="134849"/>
    <lineage>
        <taxon>Bacteria</taxon>
        <taxon>Bacillati</taxon>
        <taxon>Actinomycetota</taxon>
        <taxon>Actinomycetes</taxon>
        <taxon>Cryptosporangiales</taxon>
        <taxon>Cryptosporangiaceae</taxon>
        <taxon>Cryptosporangium</taxon>
    </lineage>
</organism>
<dbReference type="InterPro" id="IPR035906">
    <property type="entry name" value="MetI-like_sf"/>
</dbReference>
<feature type="domain" description="ABC transmembrane type-1" evidence="8">
    <location>
        <begin position="95"/>
        <end position="275"/>
    </location>
</feature>
<accession>A0A1M7RLR3</accession>
<gene>
    <name evidence="9" type="ORF">SAMN05443668_121105</name>
</gene>
<feature type="transmembrane region" description="Helical" evidence="7">
    <location>
        <begin position="209"/>
        <end position="231"/>
    </location>
</feature>
<sequence>MTAVTEALLETPAGPPLAEPGTALTEQRRSARRQKLTRLAVGLAGLIGVAVVWQIAALVINDPVTLPTVTATLADLVKYLGTPYPTASETLIGHSLASLQRVGLGFAFGTAIGVALGSAMASNRALRYLIDPVLGVLRPVPPLAFIPLFVVWLGIEETAKVALITLGVAPMVTIATLGALDAVPRELEQASRALGAGTLRTLALVRLRAALPGLIVGARLALGGAWSAIIAAELVGATEGVGFVTLQAGNYLQTTLVLSGIVLIALLGLATDGLLRLALRFADPSTR</sequence>
<protein>
    <submittedName>
        <fullName evidence="9">NitT/TauT family transport system permease protein/taurine transport system permease protein</fullName>
    </submittedName>
</protein>
<dbReference type="Gene3D" id="1.10.3720.10">
    <property type="entry name" value="MetI-like"/>
    <property type="match status" value="1"/>
</dbReference>
<dbReference type="PANTHER" id="PTHR30151">
    <property type="entry name" value="ALKANE SULFONATE ABC TRANSPORTER-RELATED, MEMBRANE SUBUNIT"/>
    <property type="match status" value="1"/>
</dbReference>
<dbReference type="PANTHER" id="PTHR30151:SF0">
    <property type="entry name" value="ABC TRANSPORTER PERMEASE PROTEIN MJ0413-RELATED"/>
    <property type="match status" value="1"/>
</dbReference>
<feature type="transmembrane region" description="Helical" evidence="7">
    <location>
        <begin position="39"/>
        <end position="60"/>
    </location>
</feature>
<evidence type="ECO:0000256" key="1">
    <source>
        <dbReference type="ARBA" id="ARBA00004651"/>
    </source>
</evidence>
<keyword evidence="10" id="KW-1185">Reference proteome</keyword>
<feature type="transmembrane region" description="Helical" evidence="7">
    <location>
        <begin position="251"/>
        <end position="270"/>
    </location>
</feature>
<evidence type="ECO:0000313" key="9">
    <source>
        <dbReference type="EMBL" id="SHN47257.1"/>
    </source>
</evidence>
<dbReference type="GO" id="GO:0005886">
    <property type="term" value="C:plasma membrane"/>
    <property type="evidence" value="ECO:0007669"/>
    <property type="project" value="UniProtKB-SubCell"/>
</dbReference>
<comment type="similarity">
    <text evidence="7">Belongs to the binding-protein-dependent transport system permease family.</text>
</comment>
<reference evidence="9 10" key="1">
    <citation type="submission" date="2016-11" db="EMBL/GenBank/DDBJ databases">
        <authorList>
            <person name="Jaros S."/>
            <person name="Januszkiewicz K."/>
            <person name="Wedrychowicz H."/>
        </authorList>
    </citation>
    <scope>NUCLEOTIDE SEQUENCE [LARGE SCALE GENOMIC DNA]</scope>
    <source>
        <strain evidence="9 10">DSM 46144</strain>
    </source>
</reference>
<dbReference type="Proteomes" id="UP000184440">
    <property type="component" value="Unassembled WGS sequence"/>
</dbReference>
<dbReference type="AlphaFoldDB" id="A0A1M7RLR3"/>
<keyword evidence="3" id="KW-1003">Cell membrane</keyword>
<dbReference type="SUPFAM" id="SSF161098">
    <property type="entry name" value="MetI-like"/>
    <property type="match status" value="1"/>
</dbReference>
<keyword evidence="5 7" id="KW-1133">Transmembrane helix</keyword>
<dbReference type="Pfam" id="PF00528">
    <property type="entry name" value="BPD_transp_1"/>
    <property type="match status" value="1"/>
</dbReference>
<evidence type="ECO:0000256" key="2">
    <source>
        <dbReference type="ARBA" id="ARBA00022448"/>
    </source>
</evidence>
<dbReference type="GO" id="GO:0055085">
    <property type="term" value="P:transmembrane transport"/>
    <property type="evidence" value="ECO:0007669"/>
    <property type="project" value="InterPro"/>
</dbReference>
<dbReference type="CDD" id="cd06261">
    <property type="entry name" value="TM_PBP2"/>
    <property type="match status" value="1"/>
</dbReference>
<proteinExistence type="inferred from homology"/>
<dbReference type="EMBL" id="FRCS01000021">
    <property type="protein sequence ID" value="SHN47257.1"/>
    <property type="molecule type" value="Genomic_DNA"/>
</dbReference>
<dbReference type="RefSeq" id="WP_218618043.1">
    <property type="nucleotide sequence ID" value="NZ_FRCS01000021.1"/>
</dbReference>
<evidence type="ECO:0000256" key="5">
    <source>
        <dbReference type="ARBA" id="ARBA00022989"/>
    </source>
</evidence>
<name>A0A1M7RLR3_9ACTN</name>
<dbReference type="InterPro" id="IPR000515">
    <property type="entry name" value="MetI-like"/>
</dbReference>
<keyword evidence="6 7" id="KW-0472">Membrane</keyword>
<dbReference type="PROSITE" id="PS50928">
    <property type="entry name" value="ABC_TM1"/>
    <property type="match status" value="1"/>
</dbReference>